<evidence type="ECO:0000313" key="2">
    <source>
        <dbReference type="Proteomes" id="UP001163321"/>
    </source>
</evidence>
<keyword evidence="2" id="KW-1185">Reference proteome</keyword>
<evidence type="ECO:0000313" key="1">
    <source>
        <dbReference type="EMBL" id="KAI9914390.1"/>
    </source>
</evidence>
<organism evidence="1 2">
    <name type="scientific">Peronosclerospora sorghi</name>
    <dbReference type="NCBI Taxonomy" id="230839"/>
    <lineage>
        <taxon>Eukaryota</taxon>
        <taxon>Sar</taxon>
        <taxon>Stramenopiles</taxon>
        <taxon>Oomycota</taxon>
        <taxon>Peronosporomycetes</taxon>
        <taxon>Peronosporales</taxon>
        <taxon>Peronosporaceae</taxon>
        <taxon>Peronosclerospora</taxon>
    </lineage>
</organism>
<gene>
    <name evidence="1" type="ORF">PsorP6_008170</name>
</gene>
<reference evidence="1 2" key="1">
    <citation type="journal article" date="2022" name="bioRxiv">
        <title>The genome of the oomycete Peronosclerospora sorghi, a cosmopolitan pathogen of maize and sorghum, is inflated with dispersed pseudogenes.</title>
        <authorList>
            <person name="Fletcher K."/>
            <person name="Martin F."/>
            <person name="Isakeit T."/>
            <person name="Cavanaugh K."/>
            <person name="Magill C."/>
            <person name="Michelmore R."/>
        </authorList>
    </citation>
    <scope>NUCLEOTIDE SEQUENCE [LARGE SCALE GENOMIC DNA]</scope>
    <source>
        <strain evidence="1">P6</strain>
    </source>
</reference>
<sequence length="113" mass="12994">MRTQIGDGFVLLRDQSVVFLKLLEGRGGGCGHIFDEHLDYQPFIYDFLNHRASPRLRRVYSNIFKVNCIQVSTCKLNAVSDRLELALTAQREANVQAHVFKRSRYLILQRAGI</sequence>
<dbReference type="EMBL" id="CM047582">
    <property type="protein sequence ID" value="KAI9914390.1"/>
    <property type="molecule type" value="Genomic_DNA"/>
</dbReference>
<accession>A0ACC0W8C2</accession>
<name>A0ACC0W8C2_9STRA</name>
<comment type="caution">
    <text evidence="1">The sequence shown here is derived from an EMBL/GenBank/DDBJ whole genome shotgun (WGS) entry which is preliminary data.</text>
</comment>
<proteinExistence type="predicted"/>
<protein>
    <submittedName>
        <fullName evidence="1">Uncharacterized protein</fullName>
    </submittedName>
</protein>
<dbReference type="Proteomes" id="UP001163321">
    <property type="component" value="Chromosome 3"/>
</dbReference>